<feature type="transmembrane region" description="Helical" evidence="3">
    <location>
        <begin position="500"/>
        <end position="516"/>
    </location>
</feature>
<dbReference type="InterPro" id="IPR019734">
    <property type="entry name" value="TPR_rpt"/>
</dbReference>
<evidence type="ECO:0000313" key="4">
    <source>
        <dbReference type="EMBL" id="PFX24488.1"/>
    </source>
</evidence>
<evidence type="ECO:0000256" key="1">
    <source>
        <dbReference type="PROSITE-ProRule" id="PRU00339"/>
    </source>
</evidence>
<feature type="transmembrane region" description="Helical" evidence="3">
    <location>
        <begin position="679"/>
        <end position="700"/>
    </location>
</feature>
<feature type="transmembrane region" description="Helical" evidence="3">
    <location>
        <begin position="454"/>
        <end position="474"/>
    </location>
</feature>
<accession>A0A2B4S7E9</accession>
<evidence type="ECO:0000256" key="3">
    <source>
        <dbReference type="SAM" id="Phobius"/>
    </source>
</evidence>
<keyword evidence="3" id="KW-0472">Membrane</keyword>
<keyword evidence="1" id="KW-0802">TPR repeat</keyword>
<dbReference type="Pfam" id="PF12895">
    <property type="entry name" value="ANAPC3"/>
    <property type="match status" value="1"/>
</dbReference>
<dbReference type="EMBL" id="LSMT01000175">
    <property type="protein sequence ID" value="PFX24488.1"/>
    <property type="molecule type" value="Genomic_DNA"/>
</dbReference>
<dbReference type="InterPro" id="IPR032675">
    <property type="entry name" value="LRR_dom_sf"/>
</dbReference>
<dbReference type="SUPFAM" id="SSF48452">
    <property type="entry name" value="TPR-like"/>
    <property type="match status" value="1"/>
</dbReference>
<dbReference type="Proteomes" id="UP000225706">
    <property type="component" value="Unassembled WGS sequence"/>
</dbReference>
<dbReference type="CDD" id="cd00185">
    <property type="entry name" value="TNFRSF"/>
    <property type="match status" value="1"/>
</dbReference>
<proteinExistence type="predicted"/>
<keyword evidence="3" id="KW-1133">Transmembrane helix</keyword>
<feature type="region of interest" description="Disordered" evidence="2">
    <location>
        <begin position="809"/>
        <end position="832"/>
    </location>
</feature>
<keyword evidence="3" id="KW-0812">Transmembrane</keyword>
<dbReference type="PANTHER" id="PTHR11319:SF35">
    <property type="entry name" value="OUTER MEMBRANE PROTEIN PMPC-RELATED"/>
    <property type="match status" value="1"/>
</dbReference>
<dbReference type="SUPFAM" id="SSF52058">
    <property type="entry name" value="L domain-like"/>
    <property type="match status" value="1"/>
</dbReference>
<keyword evidence="5" id="KW-1185">Reference proteome</keyword>
<reference evidence="5" key="1">
    <citation type="journal article" date="2017" name="bioRxiv">
        <title>Comparative analysis of the genomes of Stylophora pistillata and Acropora digitifera provides evidence for extensive differences between species of corals.</title>
        <authorList>
            <person name="Voolstra C.R."/>
            <person name="Li Y."/>
            <person name="Liew Y.J."/>
            <person name="Baumgarten S."/>
            <person name="Zoccola D."/>
            <person name="Flot J.-F."/>
            <person name="Tambutte S."/>
            <person name="Allemand D."/>
            <person name="Aranda M."/>
        </authorList>
    </citation>
    <scope>NUCLEOTIDE SEQUENCE [LARGE SCALE GENOMIC DNA]</scope>
</reference>
<organism evidence="4 5">
    <name type="scientific">Stylophora pistillata</name>
    <name type="common">Smooth cauliflower coral</name>
    <dbReference type="NCBI Taxonomy" id="50429"/>
    <lineage>
        <taxon>Eukaryota</taxon>
        <taxon>Metazoa</taxon>
        <taxon>Cnidaria</taxon>
        <taxon>Anthozoa</taxon>
        <taxon>Hexacorallia</taxon>
        <taxon>Scleractinia</taxon>
        <taxon>Astrocoeniina</taxon>
        <taxon>Pocilloporidae</taxon>
        <taxon>Stylophora</taxon>
    </lineage>
</organism>
<dbReference type="SMART" id="SM00028">
    <property type="entry name" value="TPR"/>
    <property type="match status" value="3"/>
</dbReference>
<comment type="caution">
    <text evidence="4">The sequence shown here is derived from an EMBL/GenBank/DDBJ whole genome shotgun (WGS) entry which is preliminary data.</text>
</comment>
<dbReference type="Gene3D" id="1.25.40.10">
    <property type="entry name" value="Tetratricopeptide repeat domain"/>
    <property type="match status" value="1"/>
</dbReference>
<dbReference type="Gene3D" id="2.10.50.10">
    <property type="entry name" value="Tumor Necrosis Factor Receptor, subunit A, domain 2"/>
    <property type="match status" value="1"/>
</dbReference>
<dbReference type="InterPro" id="IPR011990">
    <property type="entry name" value="TPR-like_helical_dom_sf"/>
</dbReference>
<feature type="transmembrane region" description="Helical" evidence="3">
    <location>
        <begin position="349"/>
        <end position="373"/>
    </location>
</feature>
<dbReference type="PANTHER" id="PTHR11319">
    <property type="entry name" value="G PROTEIN-COUPLED RECEPTOR-RELATED"/>
    <property type="match status" value="1"/>
</dbReference>
<dbReference type="SUPFAM" id="SSF57184">
    <property type="entry name" value="Growth factor receptor domain"/>
    <property type="match status" value="1"/>
</dbReference>
<dbReference type="InterPro" id="IPR009030">
    <property type="entry name" value="Growth_fac_rcpt_cys_sf"/>
</dbReference>
<evidence type="ECO:0000256" key="2">
    <source>
        <dbReference type="SAM" id="MobiDB-lite"/>
    </source>
</evidence>
<sequence length="1523" mass="170711">MSSNLRLLNGNRLVRIPNRAFNSLKKLKIVMLSDNQIDLIGSKAFVLSNSSMRIYLIRTAMKAVDIESFEGLQGLSTKISMNEGEIGSLNFNRENGSVQCRVQLGIGQSDQEYIELDDIDEDMKGVLRRVLEQSGFASRTGNYKFLPCPAGTFVNTADKGFTSCSECPPGGFFSDTLAYVSDQCKRCPNGTFVSPDKKPGRRALDCAACPQGTNTSSFSGFRACKCLKGFYRTHLFKGCQACQKDGFLCVDDYVTLKPGFWWMWFNDVFKGIYRNFTLNLRASKPSSDNHLVEYTFDLPLPHECPRKESCLGGLDSACKQGHVGPLCEVCSPGFYKRLQTCKTCPTKTWMGVQLAIIIVLLLILIVVVVWTSLKKNRQSNNQRPLVDIILARLKIVIGFYQVTFGLLNAFSFISWPGSLSVIARYSEILQLNVLQIAPMHCLLPQLKIDAFGSLFFILAMNFGAIVLAVVAYWVRKFMILRNDQLEDDRKSEQVSQTKELIYRNLFFFLFITYLSTCSKTANVLPPSCRELCFTDEGYGCFTYLKSDFTVECRSPRYKRLIIVAYLTVVYIFFVPLASFLVLWKKHKKVKVTENESREQPRSTSEIAAGLRFLSENYNGTSWYWELIEMVRKVVLTSGFILIGGESRAYVGLACVISGLYGMLFAYVSPIEDPFENKMMIITLAVTFVNLGIGAVCRIPTENVPASIDPYVDSVMFNFLVVGVNTLVIGLLVVQYSVYLYNFLKEWRKNPKWSMSCCLAMLLPLNDLQGELRGLVGRNVLKQQLQSGRIGMPSVTGAVKDSGAVDFALEESDEESQDSRPQQDNRLSPHISSNSETLSELNFGNLTLVNTRKIILSLEQDVTSVIKDGMDLFVVSKQLPTPKEVRGIDSDPPASIAFSISSVQPKGIFVKNGEPTKSSSEMEANLSRISDKNKSIFCLNELRKKGTLRSAARICAQTLAVEENNSSALSCLAEIYLEAGRPQIALEYIELAVQENPTDPSFCFVLGNCLAEMGKLEEASNAYVKYMSHLESFGASQREIHDVQAAIAKVYAKSGNNKMAKDLFSDVLKEDSTHAESLKGFAIHNAGTSQEDLQEAIVILMSLLVHPDGQRKHDVRKELANLMSSPGGMSVFEDQLSEVWCTSASVMFIADILREWGALKETLQLVHRAYVLSPYDPGVCLYLVHTYEILNKYNQAFLEARSFFIKNGGLKVGSITCSHFTPVLKQITGDIYLNNNTVSTPPDFEKQGNIGKALDSEFQQLGLLFTVVKIFFVKGALNLIKPFLPVLDKLHKDRGLHLTLLRNEAAFFSCISLVMEVPFSPLPQNPDFVYFASDSHCVPPAWRIISYQKKPHVIYPLLATGVKIWHIRKESSFYPKFALLNALNEVPNGSTVIFNIGEIDCREGLLKAVDSCKYDSVEEAIEMTVSIYIDFIKEQREHGGFVTFVHPILPVLKETRSVVLQFNEKLKDAVEKCSGLQWLELLDNLLVRQTCEFNSEYHLDGTHVHPKYVSLLEKALKDSWKDVE</sequence>
<dbReference type="OrthoDB" id="5964333at2759"/>
<name>A0A2B4S7E9_STYPI</name>
<evidence type="ECO:0000313" key="5">
    <source>
        <dbReference type="Proteomes" id="UP000225706"/>
    </source>
</evidence>
<dbReference type="SMART" id="SM01411">
    <property type="entry name" value="Ephrin_rec_like"/>
    <property type="match status" value="2"/>
</dbReference>
<feature type="transmembrane region" description="Helical" evidence="3">
    <location>
        <begin position="720"/>
        <end position="743"/>
    </location>
</feature>
<feature type="transmembrane region" description="Helical" evidence="3">
    <location>
        <begin position="393"/>
        <end position="415"/>
    </location>
</feature>
<feature type="repeat" description="TPR" evidence="1">
    <location>
        <begin position="965"/>
        <end position="998"/>
    </location>
</feature>
<dbReference type="PROSITE" id="PS50005">
    <property type="entry name" value="TPR"/>
    <property type="match status" value="1"/>
</dbReference>
<feature type="transmembrane region" description="Helical" evidence="3">
    <location>
        <begin position="560"/>
        <end position="583"/>
    </location>
</feature>
<protein>
    <submittedName>
        <fullName evidence="4">Uncharacterized protein</fullName>
    </submittedName>
</protein>
<dbReference type="Gene3D" id="3.80.10.10">
    <property type="entry name" value="Ribonuclease Inhibitor"/>
    <property type="match status" value="1"/>
</dbReference>
<feature type="compositionally biased region" description="Polar residues" evidence="2">
    <location>
        <begin position="823"/>
        <end position="832"/>
    </location>
</feature>
<feature type="transmembrane region" description="Helical" evidence="3">
    <location>
        <begin position="648"/>
        <end position="667"/>
    </location>
</feature>
<gene>
    <name evidence="4" type="ORF">AWC38_SpisGene10928</name>
</gene>